<name>A0A6C0K6U1_9ZZZZ</name>
<evidence type="ECO:0000313" key="2">
    <source>
        <dbReference type="EMBL" id="QHU13775.1"/>
    </source>
</evidence>
<feature type="transmembrane region" description="Helical" evidence="1">
    <location>
        <begin position="71"/>
        <end position="89"/>
    </location>
</feature>
<keyword evidence="1" id="KW-0812">Transmembrane</keyword>
<accession>A0A6C0K6U1</accession>
<dbReference type="EMBL" id="MN740825">
    <property type="protein sequence ID" value="QHU13775.1"/>
    <property type="molecule type" value="Genomic_DNA"/>
</dbReference>
<feature type="transmembrane region" description="Helical" evidence="1">
    <location>
        <begin position="145"/>
        <end position="165"/>
    </location>
</feature>
<keyword evidence="1" id="KW-0472">Membrane</keyword>
<dbReference type="AlphaFoldDB" id="A0A6C0K6U1"/>
<proteinExistence type="predicted"/>
<organism evidence="2">
    <name type="scientific">viral metagenome</name>
    <dbReference type="NCBI Taxonomy" id="1070528"/>
    <lineage>
        <taxon>unclassified sequences</taxon>
        <taxon>metagenomes</taxon>
        <taxon>organismal metagenomes</taxon>
    </lineage>
</organism>
<feature type="transmembrane region" description="Helical" evidence="1">
    <location>
        <begin position="218"/>
        <end position="238"/>
    </location>
</feature>
<evidence type="ECO:0000256" key="1">
    <source>
        <dbReference type="SAM" id="Phobius"/>
    </source>
</evidence>
<feature type="transmembrane region" description="Helical" evidence="1">
    <location>
        <begin position="185"/>
        <end position="206"/>
    </location>
</feature>
<reference evidence="2" key="1">
    <citation type="journal article" date="2020" name="Nature">
        <title>Giant virus diversity and host interactions through global metagenomics.</title>
        <authorList>
            <person name="Schulz F."/>
            <person name="Roux S."/>
            <person name="Paez-Espino D."/>
            <person name="Jungbluth S."/>
            <person name="Walsh D.A."/>
            <person name="Denef V.J."/>
            <person name="McMahon K.D."/>
            <person name="Konstantinidis K.T."/>
            <person name="Eloe-Fadrosh E.A."/>
            <person name="Kyrpides N.C."/>
            <person name="Woyke T."/>
        </authorList>
    </citation>
    <scope>NUCLEOTIDE SEQUENCE</scope>
    <source>
        <strain evidence="2">GVMAG-S-1101178-73</strain>
    </source>
</reference>
<sequence>MSNTTMAMTIENTMNGTCVNLPVVDNNHYNHNYDYNQFEIFYMSIIMLMPLSKKYAPLIKSDVVRRKINQYTNWNLLMILANSILYNVWGIDNYIISRFIAINSIQIMTLFHLFMIYDSNVLFCVMNDEPVLLKHSIFSRISNNLLVRFEYFIANIMVHIMPVYYYKDYLALESGSGGSLDMFHYIIMFKFMWVLNIFGDFNITSIYVPTFDGCNVRLVNIVVIVDFITYKVLNSFIYKYKLY</sequence>
<keyword evidence="1" id="KW-1133">Transmembrane helix</keyword>
<protein>
    <submittedName>
        <fullName evidence="2">Uncharacterized protein</fullName>
    </submittedName>
</protein>
<feature type="transmembrane region" description="Helical" evidence="1">
    <location>
        <begin position="95"/>
        <end position="117"/>
    </location>
</feature>